<protein>
    <submittedName>
        <fullName evidence="3">Protein kinase</fullName>
    </submittedName>
</protein>
<evidence type="ECO:0000259" key="2">
    <source>
        <dbReference type="PROSITE" id="PS50011"/>
    </source>
</evidence>
<dbReference type="Proteomes" id="UP000824118">
    <property type="component" value="Unassembled WGS sequence"/>
</dbReference>
<name>A0A9D1LX82_9FIRM</name>
<evidence type="ECO:0000313" key="4">
    <source>
        <dbReference type="Proteomes" id="UP000824118"/>
    </source>
</evidence>
<dbReference type="InterPro" id="IPR000719">
    <property type="entry name" value="Prot_kinase_dom"/>
</dbReference>
<keyword evidence="3" id="KW-0808">Transferase</keyword>
<dbReference type="Gene3D" id="1.10.510.10">
    <property type="entry name" value="Transferase(Phosphotransferase) domain 1"/>
    <property type="match status" value="1"/>
</dbReference>
<dbReference type="EMBL" id="DVNG01000019">
    <property type="protein sequence ID" value="HIU49650.1"/>
    <property type="molecule type" value="Genomic_DNA"/>
</dbReference>
<gene>
    <name evidence="3" type="ORF">IAD22_01375</name>
</gene>
<sequence length="319" mass="36887">MNTLNEYKLLTPLQNKNAGFSRWAYAARFGEEYFIKEFMNPVYPDEESLSETLRNSKIKSCEYFEAKKLNLYKRINDVSDGNLVRVFEFFRCDSHYYIAMPKIQSEKITFAEIAKLPLEDRVLLCRTAARSIFAMHSAKIVHSDIKDTNVLIHKSKKGKLVAKIVDYDCSFFEYDPPKNENDLGGDQIYLSPEACLFFCGDETKLTCKMDIFSLGLLFHQYLTGELPAFNHDEYDYAHEAVLEGEKLKIRKDIPDRLRNMLQYMLKVNPDERIDIQSVFNILGTYLPNSDFSPFTPPVNNNPVGQKKAPESFFHQAGNL</sequence>
<dbReference type="GO" id="GO:0005524">
    <property type="term" value="F:ATP binding"/>
    <property type="evidence" value="ECO:0007669"/>
    <property type="project" value="InterPro"/>
</dbReference>
<dbReference type="SMART" id="SM00220">
    <property type="entry name" value="S_TKc"/>
    <property type="match status" value="1"/>
</dbReference>
<dbReference type="PANTHER" id="PTHR24362">
    <property type="entry name" value="SERINE/THREONINE-PROTEIN KINASE NEK"/>
    <property type="match status" value="1"/>
</dbReference>
<accession>A0A9D1LX82</accession>
<proteinExistence type="predicted"/>
<dbReference type="Pfam" id="PF00069">
    <property type="entry name" value="Pkinase"/>
    <property type="match status" value="1"/>
</dbReference>
<comment type="caution">
    <text evidence="3">The sequence shown here is derived from an EMBL/GenBank/DDBJ whole genome shotgun (WGS) entry which is preliminary data.</text>
</comment>
<dbReference type="GO" id="GO:0004672">
    <property type="term" value="F:protein kinase activity"/>
    <property type="evidence" value="ECO:0007669"/>
    <property type="project" value="InterPro"/>
</dbReference>
<dbReference type="InterPro" id="IPR008271">
    <property type="entry name" value="Ser/Thr_kinase_AS"/>
</dbReference>
<dbReference type="PROSITE" id="PS00108">
    <property type="entry name" value="PROTEIN_KINASE_ST"/>
    <property type="match status" value="1"/>
</dbReference>
<reference evidence="3" key="1">
    <citation type="submission" date="2020-10" db="EMBL/GenBank/DDBJ databases">
        <authorList>
            <person name="Gilroy R."/>
        </authorList>
    </citation>
    <scope>NUCLEOTIDE SEQUENCE</scope>
    <source>
        <strain evidence="3">ChiGjej1B1-1684</strain>
    </source>
</reference>
<evidence type="ECO:0000313" key="3">
    <source>
        <dbReference type="EMBL" id="HIU49650.1"/>
    </source>
</evidence>
<evidence type="ECO:0000256" key="1">
    <source>
        <dbReference type="SAM" id="MobiDB-lite"/>
    </source>
</evidence>
<dbReference type="SUPFAM" id="SSF56112">
    <property type="entry name" value="Protein kinase-like (PK-like)"/>
    <property type="match status" value="1"/>
</dbReference>
<reference evidence="3" key="2">
    <citation type="journal article" date="2021" name="PeerJ">
        <title>Extensive microbial diversity within the chicken gut microbiome revealed by metagenomics and culture.</title>
        <authorList>
            <person name="Gilroy R."/>
            <person name="Ravi A."/>
            <person name="Getino M."/>
            <person name="Pursley I."/>
            <person name="Horton D.L."/>
            <person name="Alikhan N.F."/>
            <person name="Baker D."/>
            <person name="Gharbi K."/>
            <person name="Hall N."/>
            <person name="Watson M."/>
            <person name="Adriaenssens E.M."/>
            <person name="Foster-Nyarko E."/>
            <person name="Jarju S."/>
            <person name="Secka A."/>
            <person name="Antonio M."/>
            <person name="Oren A."/>
            <person name="Chaudhuri R.R."/>
            <person name="La Ragione R."/>
            <person name="Hildebrand F."/>
            <person name="Pallen M.J."/>
        </authorList>
    </citation>
    <scope>NUCLEOTIDE SEQUENCE</scope>
    <source>
        <strain evidence="3">ChiGjej1B1-1684</strain>
    </source>
</reference>
<feature type="domain" description="Protein kinase" evidence="2">
    <location>
        <begin position="7"/>
        <end position="286"/>
    </location>
</feature>
<dbReference type="PROSITE" id="PS50011">
    <property type="entry name" value="PROTEIN_KINASE_DOM"/>
    <property type="match status" value="1"/>
</dbReference>
<dbReference type="PANTHER" id="PTHR24362:SF309">
    <property type="entry name" value="PROTEIN KINASE DOMAIN-CONTAINING PROTEIN"/>
    <property type="match status" value="1"/>
</dbReference>
<feature type="region of interest" description="Disordered" evidence="1">
    <location>
        <begin position="296"/>
        <end position="319"/>
    </location>
</feature>
<dbReference type="AlphaFoldDB" id="A0A9D1LX82"/>
<dbReference type="InterPro" id="IPR011009">
    <property type="entry name" value="Kinase-like_dom_sf"/>
</dbReference>
<keyword evidence="3" id="KW-0418">Kinase</keyword>
<organism evidence="3 4">
    <name type="scientific">Candidatus Limousia pullorum</name>
    <dbReference type="NCBI Taxonomy" id="2840860"/>
    <lineage>
        <taxon>Bacteria</taxon>
        <taxon>Bacillati</taxon>
        <taxon>Bacillota</taxon>
        <taxon>Clostridia</taxon>
        <taxon>Eubacteriales</taxon>
        <taxon>Oscillospiraceae</taxon>
        <taxon>Oscillospiraceae incertae sedis</taxon>
        <taxon>Candidatus Limousia</taxon>
    </lineage>
</organism>